<dbReference type="SUPFAM" id="SSF51735">
    <property type="entry name" value="NAD(P)-binding Rossmann-fold domains"/>
    <property type="match status" value="1"/>
</dbReference>
<organism evidence="5 6">
    <name type="scientific">Amycolatopsis alkalitolerans</name>
    <dbReference type="NCBI Taxonomy" id="2547244"/>
    <lineage>
        <taxon>Bacteria</taxon>
        <taxon>Bacillati</taxon>
        <taxon>Actinomycetota</taxon>
        <taxon>Actinomycetes</taxon>
        <taxon>Pseudonocardiales</taxon>
        <taxon>Pseudonocardiaceae</taxon>
        <taxon>Amycolatopsis</taxon>
    </lineage>
</organism>
<dbReference type="SUPFAM" id="SSF50129">
    <property type="entry name" value="GroES-like"/>
    <property type="match status" value="1"/>
</dbReference>
<keyword evidence="6" id="KW-1185">Reference proteome</keyword>
<keyword evidence="2" id="KW-0560">Oxidoreductase</keyword>
<sequence>MKAAVLYGAGDLRVEDAAGPREPGDGELTIAVHRCGLCGTDAHEYAHGGPMTPLRAPHPWSGHGGPTIIGHEFMGTVCRAGGGFSEGDRVVAGAGQWCGECSACRAGRTNLCRRYFTYGLSTHGGMAEYVTVPAEMCVAVPGGCPDGNAVLAQPVAIAMHALDRAQAPDRSEVLVLGAGGIGALLVAAAADRGLAVHVADLDPERLAAARRLGAATAELVGRDADTLSGNGFRTVFETSGSTSGLRLATRATAPGGRVVAVGLPGRPVEFDVRAAVVSEVDVITSSAHACRRDLPMAVDLLARRDLREEIVTRVLPLENIHNGLTAAGKTVIDILGKGER</sequence>
<reference evidence="5 6" key="1">
    <citation type="submission" date="2019-06" db="EMBL/GenBank/DDBJ databases">
        <title>Amycolatopsis alkalitolerans sp. nov., isolated from Gastrodia elata Blume.</title>
        <authorList>
            <person name="Narsing Rao M.P."/>
            <person name="Li W.J."/>
        </authorList>
    </citation>
    <scope>NUCLEOTIDE SEQUENCE [LARGE SCALE GENOMIC DNA]</scope>
    <source>
        <strain evidence="5 6">SYSUP0005</strain>
    </source>
</reference>
<gene>
    <name evidence="5" type="ORF">FG385_27240</name>
</gene>
<dbReference type="Proteomes" id="UP000305546">
    <property type="component" value="Unassembled WGS sequence"/>
</dbReference>
<evidence type="ECO:0000259" key="3">
    <source>
        <dbReference type="Pfam" id="PF00107"/>
    </source>
</evidence>
<dbReference type="PANTHER" id="PTHR43401:SF2">
    <property type="entry name" value="L-THREONINE 3-DEHYDROGENASE"/>
    <property type="match status" value="1"/>
</dbReference>
<dbReference type="InterPro" id="IPR050129">
    <property type="entry name" value="Zn_alcohol_dh"/>
</dbReference>
<dbReference type="InterPro" id="IPR013149">
    <property type="entry name" value="ADH-like_C"/>
</dbReference>
<evidence type="ECO:0000256" key="2">
    <source>
        <dbReference type="ARBA" id="ARBA00023002"/>
    </source>
</evidence>
<dbReference type="Gene3D" id="3.40.50.720">
    <property type="entry name" value="NAD(P)-binding Rossmann-like Domain"/>
    <property type="match status" value="1"/>
</dbReference>
<dbReference type="AlphaFoldDB" id="A0A5C4LXS0"/>
<dbReference type="Pfam" id="PF08240">
    <property type="entry name" value="ADH_N"/>
    <property type="match status" value="1"/>
</dbReference>
<accession>A0A5C4LXS0</accession>
<dbReference type="Gene3D" id="3.90.180.10">
    <property type="entry name" value="Medium-chain alcohol dehydrogenases, catalytic domain"/>
    <property type="match status" value="1"/>
</dbReference>
<dbReference type="RefSeq" id="WP_139099647.1">
    <property type="nucleotide sequence ID" value="NZ_VDFW01000031.1"/>
</dbReference>
<evidence type="ECO:0000259" key="4">
    <source>
        <dbReference type="Pfam" id="PF08240"/>
    </source>
</evidence>
<dbReference type="EMBL" id="VDFW01000031">
    <property type="protein sequence ID" value="TNC21817.1"/>
    <property type="molecule type" value="Genomic_DNA"/>
</dbReference>
<feature type="domain" description="Alcohol dehydrogenase-like C-terminal" evidence="3">
    <location>
        <begin position="180"/>
        <end position="302"/>
    </location>
</feature>
<dbReference type="InterPro" id="IPR013154">
    <property type="entry name" value="ADH-like_N"/>
</dbReference>
<dbReference type="OrthoDB" id="3987021at2"/>
<comment type="cofactor">
    <cofactor evidence="1">
        <name>Zn(2+)</name>
        <dbReference type="ChEBI" id="CHEBI:29105"/>
    </cofactor>
</comment>
<dbReference type="Pfam" id="PF00107">
    <property type="entry name" value="ADH_zinc_N"/>
    <property type="match status" value="1"/>
</dbReference>
<dbReference type="InterPro" id="IPR036291">
    <property type="entry name" value="NAD(P)-bd_dom_sf"/>
</dbReference>
<dbReference type="PANTHER" id="PTHR43401">
    <property type="entry name" value="L-THREONINE 3-DEHYDROGENASE"/>
    <property type="match status" value="1"/>
</dbReference>
<protein>
    <submittedName>
        <fullName evidence="5">Zinc-binding dehydrogenase</fullName>
    </submittedName>
</protein>
<evidence type="ECO:0000313" key="5">
    <source>
        <dbReference type="EMBL" id="TNC21817.1"/>
    </source>
</evidence>
<dbReference type="InterPro" id="IPR011032">
    <property type="entry name" value="GroES-like_sf"/>
</dbReference>
<dbReference type="GO" id="GO:0016491">
    <property type="term" value="F:oxidoreductase activity"/>
    <property type="evidence" value="ECO:0007669"/>
    <property type="project" value="UniProtKB-KW"/>
</dbReference>
<evidence type="ECO:0000313" key="6">
    <source>
        <dbReference type="Proteomes" id="UP000305546"/>
    </source>
</evidence>
<feature type="domain" description="Alcohol dehydrogenase-like N-terminal" evidence="4">
    <location>
        <begin position="24"/>
        <end position="141"/>
    </location>
</feature>
<proteinExistence type="predicted"/>
<name>A0A5C4LXS0_9PSEU</name>
<comment type="caution">
    <text evidence="5">The sequence shown here is derived from an EMBL/GenBank/DDBJ whole genome shotgun (WGS) entry which is preliminary data.</text>
</comment>
<evidence type="ECO:0000256" key="1">
    <source>
        <dbReference type="ARBA" id="ARBA00001947"/>
    </source>
</evidence>